<evidence type="ECO:0000256" key="20">
    <source>
        <dbReference type="SAM" id="MobiDB-lite"/>
    </source>
</evidence>
<evidence type="ECO:0000256" key="9">
    <source>
        <dbReference type="ARBA" id="ARBA00022729"/>
    </source>
</evidence>
<feature type="compositionally biased region" description="Basic residues" evidence="20">
    <location>
        <begin position="76"/>
        <end position="92"/>
    </location>
</feature>
<evidence type="ECO:0000256" key="11">
    <source>
        <dbReference type="ARBA" id="ARBA00022824"/>
    </source>
</evidence>
<keyword evidence="11" id="KW-0256">Endoplasmic reticulum</keyword>
<feature type="region of interest" description="Disordered" evidence="20">
    <location>
        <begin position="1"/>
        <end position="34"/>
    </location>
</feature>
<evidence type="ECO:0000256" key="14">
    <source>
        <dbReference type="ARBA" id="ARBA00023049"/>
    </source>
</evidence>
<keyword evidence="21" id="KW-0472">Membrane</keyword>
<gene>
    <name evidence="23" type="ORF">DFQ27_004667</name>
</gene>
<reference evidence="23" key="1">
    <citation type="journal article" date="2020" name="Fungal Divers.">
        <title>Resolving the Mortierellaceae phylogeny through synthesis of multi-gene phylogenetics and phylogenomics.</title>
        <authorList>
            <person name="Vandepol N."/>
            <person name="Liber J."/>
            <person name="Desiro A."/>
            <person name="Na H."/>
            <person name="Kennedy M."/>
            <person name="Barry K."/>
            <person name="Grigoriev I.V."/>
            <person name="Miller A.N."/>
            <person name="O'Donnell K."/>
            <person name="Stajich J.E."/>
            <person name="Bonito G."/>
        </authorList>
    </citation>
    <scope>NUCLEOTIDE SEQUENCE</scope>
    <source>
        <strain evidence="23">BC1065</strain>
    </source>
</reference>
<keyword evidence="7 19" id="KW-0645">Protease</keyword>
<keyword evidence="13" id="KW-0333">Golgi apparatus</keyword>
<feature type="domain" description="Peptidase M28" evidence="22">
    <location>
        <begin position="337"/>
        <end position="431"/>
    </location>
</feature>
<feature type="compositionally biased region" description="Basic and acidic residues" evidence="20">
    <location>
        <begin position="14"/>
        <end position="26"/>
    </location>
</feature>
<dbReference type="InterPro" id="IPR046450">
    <property type="entry name" value="PA_dom_sf"/>
</dbReference>
<evidence type="ECO:0000256" key="12">
    <source>
        <dbReference type="ARBA" id="ARBA00022833"/>
    </source>
</evidence>
<dbReference type="PANTHER" id="PTHR12053:SF3">
    <property type="entry name" value="CARBOXYPEPTIDASE Q"/>
    <property type="match status" value="1"/>
</dbReference>
<dbReference type="GO" id="GO:0070573">
    <property type="term" value="F:metallodipeptidase activity"/>
    <property type="evidence" value="ECO:0007669"/>
    <property type="project" value="InterPro"/>
</dbReference>
<evidence type="ECO:0000256" key="7">
    <source>
        <dbReference type="ARBA" id="ARBA00022670"/>
    </source>
</evidence>
<keyword evidence="21" id="KW-1133">Transmembrane helix</keyword>
<evidence type="ECO:0000256" key="15">
    <source>
        <dbReference type="ARBA" id="ARBA00023145"/>
    </source>
</evidence>
<keyword evidence="6" id="KW-0121">Carboxypeptidase</keyword>
<evidence type="ECO:0000256" key="16">
    <source>
        <dbReference type="ARBA" id="ARBA00023180"/>
    </source>
</evidence>
<dbReference type="SUPFAM" id="SSF53187">
    <property type="entry name" value="Zn-dependent exopeptidases"/>
    <property type="match status" value="1"/>
</dbReference>
<dbReference type="Proteomes" id="UP000807716">
    <property type="component" value="Unassembled WGS sequence"/>
</dbReference>
<dbReference type="GO" id="GO:0043171">
    <property type="term" value="P:peptide catabolic process"/>
    <property type="evidence" value="ECO:0007669"/>
    <property type="project" value="TreeGrafter"/>
</dbReference>
<dbReference type="GO" id="GO:0005794">
    <property type="term" value="C:Golgi apparatus"/>
    <property type="evidence" value="ECO:0007669"/>
    <property type="project" value="UniProtKB-SubCell"/>
</dbReference>
<evidence type="ECO:0000313" key="24">
    <source>
        <dbReference type="Proteomes" id="UP000807716"/>
    </source>
</evidence>
<dbReference type="AlphaFoldDB" id="A0A9P6U454"/>
<dbReference type="InterPro" id="IPR007484">
    <property type="entry name" value="Peptidase_M28"/>
</dbReference>
<feature type="region of interest" description="Disordered" evidence="20">
    <location>
        <begin position="68"/>
        <end position="92"/>
    </location>
</feature>
<accession>A0A9P6U454</accession>
<dbReference type="Gene3D" id="3.50.30.30">
    <property type="match status" value="1"/>
</dbReference>
<evidence type="ECO:0000256" key="10">
    <source>
        <dbReference type="ARBA" id="ARBA00022801"/>
    </source>
</evidence>
<evidence type="ECO:0000256" key="8">
    <source>
        <dbReference type="ARBA" id="ARBA00022723"/>
    </source>
</evidence>
<evidence type="ECO:0000256" key="6">
    <source>
        <dbReference type="ARBA" id="ARBA00022645"/>
    </source>
</evidence>
<evidence type="ECO:0000256" key="17">
    <source>
        <dbReference type="ARBA" id="ARBA00023228"/>
    </source>
</evidence>
<keyword evidence="16" id="KW-0325">Glycoprotein</keyword>
<evidence type="ECO:0000256" key="1">
    <source>
        <dbReference type="ARBA" id="ARBA00004240"/>
    </source>
</evidence>
<evidence type="ECO:0000256" key="2">
    <source>
        <dbReference type="ARBA" id="ARBA00004371"/>
    </source>
</evidence>
<dbReference type="Pfam" id="PF04389">
    <property type="entry name" value="Peptidase_M28"/>
    <property type="match status" value="1"/>
</dbReference>
<evidence type="ECO:0000256" key="21">
    <source>
        <dbReference type="SAM" id="Phobius"/>
    </source>
</evidence>
<keyword evidence="17" id="KW-0458">Lysosome</keyword>
<keyword evidence="12 19" id="KW-0862">Zinc</keyword>
<comment type="subunit">
    <text evidence="18">Homodimer. The monomeric form is inactive while the homodimer is active.</text>
</comment>
<dbReference type="GO" id="GO:0005615">
    <property type="term" value="C:extracellular space"/>
    <property type="evidence" value="ECO:0007669"/>
    <property type="project" value="TreeGrafter"/>
</dbReference>
<evidence type="ECO:0000256" key="4">
    <source>
        <dbReference type="ARBA" id="ARBA00004613"/>
    </source>
</evidence>
<feature type="compositionally biased region" description="Basic residues" evidence="20">
    <location>
        <begin position="497"/>
        <end position="511"/>
    </location>
</feature>
<dbReference type="InterPro" id="IPR039866">
    <property type="entry name" value="CPQ"/>
</dbReference>
<comment type="similarity">
    <text evidence="19">Belongs to the peptidase M28 family.</text>
</comment>
<evidence type="ECO:0000256" key="13">
    <source>
        <dbReference type="ARBA" id="ARBA00023034"/>
    </source>
</evidence>
<feature type="transmembrane region" description="Helical" evidence="21">
    <location>
        <begin position="44"/>
        <end position="61"/>
    </location>
</feature>
<keyword evidence="8 19" id="KW-0479">Metal-binding</keyword>
<dbReference type="GO" id="GO:0005783">
    <property type="term" value="C:endoplasmic reticulum"/>
    <property type="evidence" value="ECO:0007669"/>
    <property type="project" value="UniProtKB-SubCell"/>
</dbReference>
<evidence type="ECO:0000256" key="19">
    <source>
        <dbReference type="RuleBase" id="RU361240"/>
    </source>
</evidence>
<keyword evidence="9" id="KW-0732">Signal</keyword>
<organism evidence="23 24">
    <name type="scientific">Actinomortierella ambigua</name>
    <dbReference type="NCBI Taxonomy" id="1343610"/>
    <lineage>
        <taxon>Eukaryota</taxon>
        <taxon>Fungi</taxon>
        <taxon>Fungi incertae sedis</taxon>
        <taxon>Mucoromycota</taxon>
        <taxon>Mortierellomycotina</taxon>
        <taxon>Mortierellomycetes</taxon>
        <taxon>Mortierellales</taxon>
        <taxon>Mortierellaceae</taxon>
        <taxon>Actinomortierella</taxon>
    </lineage>
</organism>
<evidence type="ECO:0000259" key="22">
    <source>
        <dbReference type="Pfam" id="PF04389"/>
    </source>
</evidence>
<keyword evidence="14" id="KW-0482">Metalloprotease</keyword>
<dbReference type="SUPFAM" id="SSF52025">
    <property type="entry name" value="PA domain"/>
    <property type="match status" value="1"/>
</dbReference>
<dbReference type="PANTHER" id="PTHR12053">
    <property type="entry name" value="PROTEASE FAMILY M28 PLASMA GLUTAMATE CARBOXYPEPTIDASE-RELATED"/>
    <property type="match status" value="1"/>
</dbReference>
<keyword evidence="15" id="KW-0865">Zymogen</keyword>
<evidence type="ECO:0000313" key="23">
    <source>
        <dbReference type="EMBL" id="KAG0258379.1"/>
    </source>
</evidence>
<dbReference type="GO" id="GO:0006508">
    <property type="term" value="P:proteolysis"/>
    <property type="evidence" value="ECO:0007669"/>
    <property type="project" value="UniProtKB-KW"/>
</dbReference>
<feature type="region of interest" description="Disordered" evidence="20">
    <location>
        <begin position="489"/>
        <end position="514"/>
    </location>
</feature>
<dbReference type="EC" id="3.4.-.-" evidence="19"/>
<dbReference type="GO" id="GO:0004180">
    <property type="term" value="F:carboxypeptidase activity"/>
    <property type="evidence" value="ECO:0007669"/>
    <property type="project" value="UniProtKB-KW"/>
</dbReference>
<proteinExistence type="inferred from homology"/>
<name>A0A9P6U454_9FUNG</name>
<comment type="subcellular location">
    <subcellularLocation>
        <location evidence="1">Endoplasmic reticulum</location>
    </subcellularLocation>
    <subcellularLocation>
        <location evidence="3">Golgi apparatus</location>
    </subcellularLocation>
    <subcellularLocation>
        <location evidence="2">Lysosome</location>
    </subcellularLocation>
    <subcellularLocation>
        <location evidence="4">Secreted</location>
    </subcellularLocation>
</comment>
<dbReference type="Gene3D" id="3.40.630.10">
    <property type="entry name" value="Zn peptidases"/>
    <property type="match status" value="1"/>
</dbReference>
<sequence length="665" mass="74127">MDEKLPRYSPLPTHDSEERGAEKDLTHNPNTAADTRKRHQRLGFLKLCFILFAFFMLLSAIKDNDNNDDDGQKSEKGHHHRHHHHGKHRLPKHLRKYRAKFEEHMQANVDQLVESSLKTEIVWDRLAEMTDTFGARLVGTPALEKSIDWILEQVKADNLSVTTEEVVVDYWERNEESLYFLSPTRGPVQLHMLGLGFSAPTPANGLEAEIIVATSKEELDQLGQQGLVKGKIVLLNKPYEAYEVDYIFRTQGPTWAASHGAAAVLVRAVTGFSLQTPHTGTSNPAGIPAATISIEDASLLARSLQRHQANPEKYPDWPRVRLTMNAKTEFKNRKSRNVIIELKGREIPNEVVVVGGHIDSWDVGVGAVDDGIGCFIAWETLRQLSQLPQAPRRTVRAVFWTSEENGSPGGRVYAENHPETSESRHVFAFESDNGVFDPYGIRFTPGQKKPDAEKPLNKRGDCHSDKNNDGDDDDNDLLIGQEFDDWSVVRAPTGGAKHGKKDKKNKKHKHSNPHDEIVDFSSFEYLVAAGQHYLGSRTEFAFPGAGQYVEKDGSGADINPLCHKGVACAHFLPADPFPEHYPSSPYSLKRGVASTTTAAAARARHNSNDGPLTSNPHRRPIGSGYFYYHHTDADTMDAFTPQQAQQSAAVMAVWTYIAAESLVEF</sequence>
<protein>
    <recommendedName>
        <fullName evidence="19">Peptide hydrolase</fullName>
        <ecNumber evidence="19">3.4.-.-</ecNumber>
    </recommendedName>
</protein>
<dbReference type="EMBL" id="JAAAJB010000327">
    <property type="protein sequence ID" value="KAG0258379.1"/>
    <property type="molecule type" value="Genomic_DNA"/>
</dbReference>
<evidence type="ECO:0000256" key="5">
    <source>
        <dbReference type="ARBA" id="ARBA00022525"/>
    </source>
</evidence>
<feature type="region of interest" description="Disordered" evidence="20">
    <location>
        <begin position="440"/>
        <end position="477"/>
    </location>
</feature>
<comment type="caution">
    <text evidence="23">The sequence shown here is derived from an EMBL/GenBank/DDBJ whole genome shotgun (WGS) entry which is preliminary data.</text>
</comment>
<dbReference type="OrthoDB" id="10013407at2759"/>
<keyword evidence="10 19" id="KW-0378">Hydrolase</keyword>
<keyword evidence="24" id="KW-1185">Reference proteome</keyword>
<keyword evidence="5" id="KW-0964">Secreted</keyword>
<evidence type="ECO:0000256" key="18">
    <source>
        <dbReference type="ARBA" id="ARBA00025833"/>
    </source>
</evidence>
<evidence type="ECO:0000256" key="3">
    <source>
        <dbReference type="ARBA" id="ARBA00004555"/>
    </source>
</evidence>
<keyword evidence="21" id="KW-0812">Transmembrane</keyword>
<dbReference type="GO" id="GO:0046872">
    <property type="term" value="F:metal ion binding"/>
    <property type="evidence" value="ECO:0007669"/>
    <property type="project" value="UniProtKB-KW"/>
</dbReference>
<feature type="compositionally biased region" description="Basic and acidic residues" evidence="20">
    <location>
        <begin position="448"/>
        <end position="469"/>
    </location>
</feature>